<evidence type="ECO:0000256" key="5">
    <source>
        <dbReference type="ARBA" id="ARBA00023136"/>
    </source>
</evidence>
<dbReference type="SUPFAM" id="SSF81342">
    <property type="entry name" value="Transmembrane di-heme cytochromes"/>
    <property type="match status" value="1"/>
</dbReference>
<sequence>MPNASASSDQPVNRIQPTRIYRHRLPTRLWHWVNAVTLLVLLMSGLMIFNAHPRLYWGQAGANHDPAWLEIGATRETGFLRVGSLRVETTGVLGRWTDRRGVQQTWAFPGWATIPTRYSLADGRRWHLTFAWLLAIALTLYMLWTVLGGHLAKDLHVRRGEWAPRHIWQDIRDHARLRFPAGEAAARYNILQKLSYIGVIFLLLPLMIATGLAMSPGFNATAPWLVDLLGGRQSARSIHFIAAWLLVLFFLVHIVMVLLAGPVNELRAMVTGWFRLPPGKEGDA</sequence>
<feature type="transmembrane region" description="Helical" evidence="6">
    <location>
        <begin position="29"/>
        <end position="49"/>
    </location>
</feature>
<evidence type="ECO:0000313" key="8">
    <source>
        <dbReference type="EMBL" id="MBB5707087.1"/>
    </source>
</evidence>
<feature type="domain" description="Cytochrome b561 bacterial/Ni-hydrogenase" evidence="7">
    <location>
        <begin position="22"/>
        <end position="272"/>
    </location>
</feature>
<evidence type="ECO:0000256" key="4">
    <source>
        <dbReference type="ARBA" id="ARBA00022989"/>
    </source>
</evidence>
<gene>
    <name evidence="8" type="ORF">FHR21_002449</name>
</gene>
<protein>
    <submittedName>
        <fullName evidence="8">Ni/Fe-hydrogenase b-type cytochrome subunit</fullName>
    </submittedName>
</protein>
<name>A0A7W9B6G1_9SPHN</name>
<evidence type="ECO:0000256" key="2">
    <source>
        <dbReference type="ARBA" id="ARBA00022475"/>
    </source>
</evidence>
<dbReference type="PANTHER" id="PTHR30485">
    <property type="entry name" value="NI/FE-HYDROGENASE 1 B-TYPE CYTOCHROME SUBUNIT"/>
    <property type="match status" value="1"/>
</dbReference>
<comment type="caution">
    <text evidence="8">The sequence shown here is derived from an EMBL/GenBank/DDBJ whole genome shotgun (WGS) entry which is preliminary data.</text>
</comment>
<dbReference type="GO" id="GO:0005886">
    <property type="term" value="C:plasma membrane"/>
    <property type="evidence" value="ECO:0007669"/>
    <property type="project" value="UniProtKB-SubCell"/>
</dbReference>
<feature type="transmembrane region" description="Helical" evidence="6">
    <location>
        <begin position="130"/>
        <end position="152"/>
    </location>
</feature>
<evidence type="ECO:0000256" key="3">
    <source>
        <dbReference type="ARBA" id="ARBA00022692"/>
    </source>
</evidence>
<accession>A0A7W9B6G1</accession>
<dbReference type="GO" id="GO:0009055">
    <property type="term" value="F:electron transfer activity"/>
    <property type="evidence" value="ECO:0007669"/>
    <property type="project" value="InterPro"/>
</dbReference>
<feature type="transmembrane region" description="Helical" evidence="6">
    <location>
        <begin position="238"/>
        <end position="259"/>
    </location>
</feature>
<evidence type="ECO:0000256" key="1">
    <source>
        <dbReference type="ARBA" id="ARBA00004651"/>
    </source>
</evidence>
<organism evidence="8 9">
    <name type="scientific">Sphingopyxis panaciterrulae</name>
    <dbReference type="NCBI Taxonomy" id="462372"/>
    <lineage>
        <taxon>Bacteria</taxon>
        <taxon>Pseudomonadati</taxon>
        <taxon>Pseudomonadota</taxon>
        <taxon>Alphaproteobacteria</taxon>
        <taxon>Sphingomonadales</taxon>
        <taxon>Sphingomonadaceae</taxon>
        <taxon>Sphingopyxis</taxon>
    </lineage>
</organism>
<keyword evidence="5 6" id="KW-0472">Membrane</keyword>
<dbReference type="AlphaFoldDB" id="A0A7W9B6G1"/>
<feature type="transmembrane region" description="Helical" evidence="6">
    <location>
        <begin position="196"/>
        <end position="218"/>
    </location>
</feature>
<dbReference type="Pfam" id="PF01292">
    <property type="entry name" value="Ni_hydr_CYTB"/>
    <property type="match status" value="1"/>
</dbReference>
<comment type="subcellular location">
    <subcellularLocation>
        <location evidence="1">Cell membrane</location>
        <topology evidence="1">Multi-pass membrane protein</topology>
    </subcellularLocation>
</comment>
<evidence type="ECO:0000259" key="7">
    <source>
        <dbReference type="Pfam" id="PF01292"/>
    </source>
</evidence>
<dbReference type="InterPro" id="IPR011577">
    <property type="entry name" value="Cyt_b561_bac/Ni-Hgenase"/>
</dbReference>
<reference evidence="8 9" key="1">
    <citation type="submission" date="2020-08" db="EMBL/GenBank/DDBJ databases">
        <title>Genomic Encyclopedia of Type Strains, Phase IV (KMG-IV): sequencing the most valuable type-strain genomes for metagenomic binning, comparative biology and taxonomic classification.</title>
        <authorList>
            <person name="Goeker M."/>
        </authorList>
    </citation>
    <scope>NUCLEOTIDE SEQUENCE [LARGE SCALE GENOMIC DNA]</scope>
    <source>
        <strain evidence="8 9">DSM 27163</strain>
    </source>
</reference>
<proteinExistence type="predicted"/>
<evidence type="ECO:0000256" key="6">
    <source>
        <dbReference type="SAM" id="Phobius"/>
    </source>
</evidence>
<keyword evidence="3 6" id="KW-0812">Transmembrane</keyword>
<dbReference type="GO" id="GO:0020037">
    <property type="term" value="F:heme binding"/>
    <property type="evidence" value="ECO:0007669"/>
    <property type="project" value="TreeGrafter"/>
</dbReference>
<keyword evidence="2" id="KW-1003">Cell membrane</keyword>
<dbReference type="InterPro" id="IPR051542">
    <property type="entry name" value="Hydrogenase_cytochrome"/>
</dbReference>
<dbReference type="PANTHER" id="PTHR30485:SF1">
    <property type="entry name" value="CYTOCHROME YDHU-RELATED"/>
    <property type="match status" value="1"/>
</dbReference>
<dbReference type="GO" id="GO:0022904">
    <property type="term" value="P:respiratory electron transport chain"/>
    <property type="evidence" value="ECO:0007669"/>
    <property type="project" value="InterPro"/>
</dbReference>
<dbReference type="Gene3D" id="1.20.950.20">
    <property type="entry name" value="Transmembrane di-heme cytochromes, Chain C"/>
    <property type="match status" value="1"/>
</dbReference>
<keyword evidence="4 6" id="KW-1133">Transmembrane helix</keyword>
<dbReference type="InterPro" id="IPR016174">
    <property type="entry name" value="Di-haem_cyt_TM"/>
</dbReference>
<evidence type="ECO:0000313" key="9">
    <source>
        <dbReference type="Proteomes" id="UP000537161"/>
    </source>
</evidence>
<dbReference type="EMBL" id="JACIJH010000007">
    <property type="protein sequence ID" value="MBB5707087.1"/>
    <property type="molecule type" value="Genomic_DNA"/>
</dbReference>
<dbReference type="RefSeq" id="WP_184098609.1">
    <property type="nucleotide sequence ID" value="NZ_JACIJH010000007.1"/>
</dbReference>
<keyword evidence="9" id="KW-1185">Reference proteome</keyword>
<dbReference type="Proteomes" id="UP000537161">
    <property type="component" value="Unassembled WGS sequence"/>
</dbReference>